<comment type="similarity">
    <text evidence="4">Belongs to the cyclic nucleotide phosphodiesterase class-III family.</text>
</comment>
<evidence type="ECO:0000256" key="2">
    <source>
        <dbReference type="ARBA" id="ARBA00022801"/>
    </source>
</evidence>
<dbReference type="GO" id="GO:0016787">
    <property type="term" value="F:hydrolase activity"/>
    <property type="evidence" value="ECO:0007669"/>
    <property type="project" value="UniProtKB-KW"/>
</dbReference>
<gene>
    <name evidence="6" type="ORF">LCGC14_0048530</name>
</gene>
<protein>
    <recommendedName>
        <fullName evidence="5">Calcineurin-like phosphoesterase domain-containing protein</fullName>
    </recommendedName>
</protein>
<organism evidence="6">
    <name type="scientific">marine sediment metagenome</name>
    <dbReference type="NCBI Taxonomy" id="412755"/>
    <lineage>
        <taxon>unclassified sequences</taxon>
        <taxon>metagenomes</taxon>
        <taxon>ecological metagenomes</taxon>
    </lineage>
</organism>
<evidence type="ECO:0000256" key="1">
    <source>
        <dbReference type="ARBA" id="ARBA00022723"/>
    </source>
</evidence>
<feature type="domain" description="Calcineurin-like phosphoesterase" evidence="5">
    <location>
        <begin position="5"/>
        <end position="191"/>
    </location>
</feature>
<keyword evidence="1" id="KW-0479">Metal-binding</keyword>
<evidence type="ECO:0000259" key="5">
    <source>
        <dbReference type="Pfam" id="PF00149"/>
    </source>
</evidence>
<dbReference type="GO" id="GO:0046872">
    <property type="term" value="F:metal ion binding"/>
    <property type="evidence" value="ECO:0007669"/>
    <property type="project" value="UniProtKB-KW"/>
</dbReference>
<evidence type="ECO:0000256" key="4">
    <source>
        <dbReference type="ARBA" id="ARBA00025742"/>
    </source>
</evidence>
<dbReference type="AlphaFoldDB" id="A0A0F9W7A0"/>
<evidence type="ECO:0000313" key="6">
    <source>
        <dbReference type="EMBL" id="KKO08158.1"/>
    </source>
</evidence>
<dbReference type="Gene3D" id="3.60.21.10">
    <property type="match status" value="1"/>
</dbReference>
<dbReference type="Pfam" id="PF00149">
    <property type="entry name" value="Metallophos"/>
    <property type="match status" value="1"/>
</dbReference>
<proteinExistence type="inferred from homology"/>
<reference evidence="6" key="1">
    <citation type="journal article" date="2015" name="Nature">
        <title>Complex archaea that bridge the gap between prokaryotes and eukaryotes.</title>
        <authorList>
            <person name="Spang A."/>
            <person name="Saw J.H."/>
            <person name="Jorgensen S.L."/>
            <person name="Zaremba-Niedzwiedzka K."/>
            <person name="Martijn J."/>
            <person name="Lind A.E."/>
            <person name="van Eijk R."/>
            <person name="Schleper C."/>
            <person name="Guy L."/>
            <person name="Ettema T.J."/>
        </authorList>
    </citation>
    <scope>NUCLEOTIDE SEQUENCE</scope>
</reference>
<dbReference type="InterPro" id="IPR029052">
    <property type="entry name" value="Metallo-depent_PP-like"/>
</dbReference>
<keyword evidence="3" id="KW-0408">Iron</keyword>
<name>A0A0F9W7A0_9ZZZZ</name>
<dbReference type="PANTHER" id="PTHR42988:SF2">
    <property type="entry name" value="CYCLIC NUCLEOTIDE PHOSPHODIESTERASE CBUA0032-RELATED"/>
    <property type="match status" value="1"/>
</dbReference>
<sequence length="269" mass="30034">MTCLLHISDPHFGTEQSKVPAALLRLAQQHQPDHILLSGDITQRARPSQFAAARAFTDLLPAPVLTVPGNHDIPLIINVFARLFYPYRNYAREFGQELEPVLETEQLLVVCVNSTKPARHKNGEVTAAQIARVAQRLRQAKPGQLRIVMQHHPVRAIEESDQSNLLIGRAQAIPEWVDAGLDLLLAGHIHLPYIRPLTGQHSPRTGWTAQAGTAVSQRVRGSIPNSVNLIRHGCHEGLHECSVERWDYAEQADEFQLFSQTDLALHRSD</sequence>
<dbReference type="PANTHER" id="PTHR42988">
    <property type="entry name" value="PHOSPHOHYDROLASE"/>
    <property type="match status" value="1"/>
</dbReference>
<dbReference type="EMBL" id="LAZR01000010">
    <property type="protein sequence ID" value="KKO08158.1"/>
    <property type="molecule type" value="Genomic_DNA"/>
</dbReference>
<accession>A0A0F9W7A0</accession>
<dbReference type="InterPro" id="IPR004843">
    <property type="entry name" value="Calcineurin-like_PHP"/>
</dbReference>
<dbReference type="SUPFAM" id="SSF56300">
    <property type="entry name" value="Metallo-dependent phosphatases"/>
    <property type="match status" value="1"/>
</dbReference>
<comment type="caution">
    <text evidence="6">The sequence shown here is derived from an EMBL/GenBank/DDBJ whole genome shotgun (WGS) entry which is preliminary data.</text>
</comment>
<keyword evidence="2" id="KW-0378">Hydrolase</keyword>
<evidence type="ECO:0000256" key="3">
    <source>
        <dbReference type="ARBA" id="ARBA00023004"/>
    </source>
</evidence>
<dbReference type="InterPro" id="IPR050884">
    <property type="entry name" value="CNP_phosphodiesterase-III"/>
</dbReference>